<dbReference type="EMBL" id="JBHULC010000009">
    <property type="protein sequence ID" value="MFD2521214.1"/>
    <property type="molecule type" value="Genomic_DNA"/>
</dbReference>
<dbReference type="PANTHER" id="PTHR37299:SF1">
    <property type="entry name" value="STAGE 0 SPORULATION PROTEIN A HOMOLOG"/>
    <property type="match status" value="1"/>
</dbReference>
<dbReference type="Proteomes" id="UP001597510">
    <property type="component" value="Unassembled WGS sequence"/>
</dbReference>
<organism evidence="4 5">
    <name type="scientific">Emticicia soli</name>
    <dbReference type="NCBI Taxonomy" id="2027878"/>
    <lineage>
        <taxon>Bacteria</taxon>
        <taxon>Pseudomonadati</taxon>
        <taxon>Bacteroidota</taxon>
        <taxon>Cytophagia</taxon>
        <taxon>Cytophagales</taxon>
        <taxon>Leadbetterellaceae</taxon>
        <taxon>Emticicia</taxon>
    </lineage>
</organism>
<dbReference type="Gene3D" id="3.40.50.2300">
    <property type="match status" value="1"/>
</dbReference>
<dbReference type="SUPFAM" id="SSF52172">
    <property type="entry name" value="CheY-like"/>
    <property type="match status" value="1"/>
</dbReference>
<gene>
    <name evidence="4" type="ORF">ACFSR2_09985</name>
</gene>
<protein>
    <submittedName>
        <fullName evidence="4">LytR/AlgR family response regulator transcription factor</fullName>
    </submittedName>
</protein>
<dbReference type="SMART" id="SM00448">
    <property type="entry name" value="REC"/>
    <property type="match status" value="1"/>
</dbReference>
<sequence length="233" mass="26801">MKLKCVVIDDEPLALELMKEYISGFQELNLVQTFDDGIQGRDFLRDNQIDLLFVDINMPDITGLELVASLSNKPMVIFTTAHRKFAVEGFDLEAVDYLLKPIDFERFGKAVKKALEYHQFKSNQTSEEAQYIFVRAEYRMVKIELKAMEYIEGLEDYIKIHVMGQSHPILTLMSLKGILEQLPADSFSRIHRSYIVANAQVKSVLKKNVLLASGVELPISNSYQQFVDDWQKK</sequence>
<dbReference type="InterPro" id="IPR007492">
    <property type="entry name" value="LytTR_DNA-bd_dom"/>
</dbReference>
<name>A0ABW5J6Q1_9BACT</name>
<keyword evidence="5" id="KW-1185">Reference proteome</keyword>
<dbReference type="RefSeq" id="WP_340237268.1">
    <property type="nucleotide sequence ID" value="NZ_JBBEWC010000007.1"/>
</dbReference>
<dbReference type="InterPro" id="IPR001789">
    <property type="entry name" value="Sig_transdc_resp-reg_receiver"/>
</dbReference>
<dbReference type="InterPro" id="IPR011006">
    <property type="entry name" value="CheY-like_superfamily"/>
</dbReference>
<dbReference type="InterPro" id="IPR046947">
    <property type="entry name" value="LytR-like"/>
</dbReference>
<feature type="modified residue" description="4-aspartylphosphate" evidence="1">
    <location>
        <position position="55"/>
    </location>
</feature>
<evidence type="ECO:0000256" key="1">
    <source>
        <dbReference type="PROSITE-ProRule" id="PRU00169"/>
    </source>
</evidence>
<dbReference type="Pfam" id="PF00072">
    <property type="entry name" value="Response_reg"/>
    <property type="match status" value="1"/>
</dbReference>
<accession>A0ABW5J6Q1</accession>
<comment type="caution">
    <text evidence="4">The sequence shown here is derived from an EMBL/GenBank/DDBJ whole genome shotgun (WGS) entry which is preliminary data.</text>
</comment>
<proteinExistence type="predicted"/>
<evidence type="ECO:0000313" key="4">
    <source>
        <dbReference type="EMBL" id="MFD2521214.1"/>
    </source>
</evidence>
<reference evidence="5" key="1">
    <citation type="journal article" date="2019" name="Int. J. Syst. Evol. Microbiol.">
        <title>The Global Catalogue of Microorganisms (GCM) 10K type strain sequencing project: providing services to taxonomists for standard genome sequencing and annotation.</title>
        <authorList>
            <consortium name="The Broad Institute Genomics Platform"/>
            <consortium name="The Broad Institute Genome Sequencing Center for Infectious Disease"/>
            <person name="Wu L."/>
            <person name="Ma J."/>
        </authorList>
    </citation>
    <scope>NUCLEOTIDE SEQUENCE [LARGE SCALE GENOMIC DNA]</scope>
    <source>
        <strain evidence="5">KCTC 52344</strain>
    </source>
</reference>
<keyword evidence="1" id="KW-0597">Phosphoprotein</keyword>
<dbReference type="Pfam" id="PF04397">
    <property type="entry name" value="LytTR"/>
    <property type="match status" value="1"/>
</dbReference>
<dbReference type="SMART" id="SM00850">
    <property type="entry name" value="LytTR"/>
    <property type="match status" value="1"/>
</dbReference>
<feature type="domain" description="Response regulatory" evidence="2">
    <location>
        <begin position="4"/>
        <end position="115"/>
    </location>
</feature>
<dbReference type="PROSITE" id="PS50110">
    <property type="entry name" value="RESPONSE_REGULATORY"/>
    <property type="match status" value="1"/>
</dbReference>
<feature type="domain" description="HTH LytTR-type" evidence="3">
    <location>
        <begin position="132"/>
        <end position="233"/>
    </location>
</feature>
<dbReference type="PROSITE" id="PS50930">
    <property type="entry name" value="HTH_LYTTR"/>
    <property type="match status" value="1"/>
</dbReference>
<evidence type="ECO:0000259" key="2">
    <source>
        <dbReference type="PROSITE" id="PS50110"/>
    </source>
</evidence>
<evidence type="ECO:0000313" key="5">
    <source>
        <dbReference type="Proteomes" id="UP001597510"/>
    </source>
</evidence>
<evidence type="ECO:0000259" key="3">
    <source>
        <dbReference type="PROSITE" id="PS50930"/>
    </source>
</evidence>
<dbReference type="Gene3D" id="2.40.50.1020">
    <property type="entry name" value="LytTr DNA-binding domain"/>
    <property type="match status" value="1"/>
</dbReference>
<dbReference type="PANTHER" id="PTHR37299">
    <property type="entry name" value="TRANSCRIPTIONAL REGULATOR-RELATED"/>
    <property type="match status" value="1"/>
</dbReference>